<evidence type="ECO:0000256" key="5">
    <source>
        <dbReference type="ARBA" id="ARBA00023027"/>
    </source>
</evidence>
<dbReference type="Proteomes" id="UP000030151">
    <property type="component" value="Unassembled WGS sequence"/>
</dbReference>
<evidence type="ECO:0000256" key="6">
    <source>
        <dbReference type="ARBA" id="ARBA00046017"/>
    </source>
</evidence>
<dbReference type="PRINTS" id="PR00081">
    <property type="entry name" value="GDHRDH"/>
</dbReference>
<dbReference type="InterPro" id="IPR057326">
    <property type="entry name" value="KR_dom"/>
</dbReference>
<dbReference type="EMBL" id="JELW01000069">
    <property type="protein sequence ID" value="EXU95663.1"/>
    <property type="molecule type" value="Genomic_DNA"/>
</dbReference>
<dbReference type="CDD" id="cd05233">
    <property type="entry name" value="SDR_c"/>
    <property type="match status" value="1"/>
</dbReference>
<dbReference type="SMART" id="SM00822">
    <property type="entry name" value="PKS_KR"/>
    <property type="match status" value="1"/>
</dbReference>
<dbReference type="AlphaFoldDB" id="A0A014PJ22"/>
<dbReference type="PANTHER" id="PTHR24321:SF8">
    <property type="entry name" value="ESTRADIOL 17-BETA-DEHYDROGENASE 8-RELATED"/>
    <property type="match status" value="1"/>
</dbReference>
<dbReference type="InterPro" id="IPR036291">
    <property type="entry name" value="NAD(P)-bd_dom_sf"/>
</dbReference>
<evidence type="ECO:0000256" key="3">
    <source>
        <dbReference type="ARBA" id="ARBA00022857"/>
    </source>
</evidence>
<dbReference type="Gene3D" id="3.40.50.720">
    <property type="entry name" value="NAD(P)-binding Rossmann-like Domain"/>
    <property type="match status" value="1"/>
</dbReference>
<dbReference type="GO" id="GO:0016491">
    <property type="term" value="F:oxidoreductase activity"/>
    <property type="evidence" value="ECO:0007669"/>
    <property type="project" value="UniProtKB-KW"/>
</dbReference>
<feature type="domain" description="Ketoreductase" evidence="7">
    <location>
        <begin position="6"/>
        <end position="186"/>
    </location>
</feature>
<protein>
    <recommendedName>
        <fullName evidence="2">Hydroxynaphthalene reductase-like protein Arp2</fullName>
    </recommendedName>
</protein>
<evidence type="ECO:0000256" key="4">
    <source>
        <dbReference type="ARBA" id="ARBA00023002"/>
    </source>
</evidence>
<comment type="function">
    <text evidence="6">Hydroxynaphthalene reductase-like protein; part of the Pks2 gene cluster that mediates the formation of infectious structures (appressoria), enabling these fungi to kill insects faster. The product of the Pks2 gene cluster is different from the one of Pks1 and has still not been identified.</text>
</comment>
<gene>
    <name evidence="8" type="ORF">X797_011234</name>
</gene>
<organism evidence="8 9">
    <name type="scientific">Metarhizium robertsii</name>
    <dbReference type="NCBI Taxonomy" id="568076"/>
    <lineage>
        <taxon>Eukaryota</taxon>
        <taxon>Fungi</taxon>
        <taxon>Dikarya</taxon>
        <taxon>Ascomycota</taxon>
        <taxon>Pezizomycotina</taxon>
        <taxon>Sordariomycetes</taxon>
        <taxon>Hypocreomycetidae</taxon>
        <taxon>Hypocreales</taxon>
        <taxon>Clavicipitaceae</taxon>
        <taxon>Metarhizium</taxon>
    </lineage>
</organism>
<dbReference type="InterPro" id="IPR002347">
    <property type="entry name" value="SDR_fam"/>
</dbReference>
<sequence>MSLLGKAFIVTGGASGIGKSTVRKLLELSVSVHVLDISSKIPTHNDLAGQQQSYPKVKISLRKDIKAVFDQIATQKNIRLAGLVHCAAILRPTKISEAGDEHLRQPWDVNIVGTWNVNTEFHQLVNIVNVGSMASVRGIPGLAGYVASKHAVLGLTRSFAQSWGPDGLRVNCVAPGAVNTPMIQGTMDDAPVAAAYKGALKSIVEPEEVTEAIMFLLGESSSAITGQVVEVNGGWP</sequence>
<dbReference type="SUPFAM" id="SSF51735">
    <property type="entry name" value="NAD(P)-binding Rossmann-fold domains"/>
    <property type="match status" value="1"/>
</dbReference>
<name>A0A014PJ22_9HYPO</name>
<proteinExistence type="inferred from homology"/>
<comment type="caution">
    <text evidence="8">The sequence shown here is derived from an EMBL/GenBank/DDBJ whole genome shotgun (WGS) entry which is preliminary data.</text>
</comment>
<dbReference type="InterPro" id="IPR020904">
    <property type="entry name" value="Sc_DH/Rdtase_CS"/>
</dbReference>
<keyword evidence="5" id="KW-0520">NAD</keyword>
<dbReference type="PANTHER" id="PTHR24321">
    <property type="entry name" value="DEHYDROGENASES, SHORT CHAIN"/>
    <property type="match status" value="1"/>
</dbReference>
<evidence type="ECO:0000256" key="2">
    <source>
        <dbReference type="ARBA" id="ARBA00015194"/>
    </source>
</evidence>
<dbReference type="PROSITE" id="PS00061">
    <property type="entry name" value="ADH_SHORT"/>
    <property type="match status" value="1"/>
</dbReference>
<evidence type="ECO:0000313" key="9">
    <source>
        <dbReference type="Proteomes" id="UP000030151"/>
    </source>
</evidence>
<dbReference type="Pfam" id="PF13561">
    <property type="entry name" value="adh_short_C2"/>
    <property type="match status" value="1"/>
</dbReference>
<accession>A0A014PJ22</accession>
<keyword evidence="4" id="KW-0560">Oxidoreductase</keyword>
<evidence type="ECO:0000256" key="1">
    <source>
        <dbReference type="ARBA" id="ARBA00006484"/>
    </source>
</evidence>
<evidence type="ECO:0000259" key="7">
    <source>
        <dbReference type="SMART" id="SM00822"/>
    </source>
</evidence>
<keyword evidence="3" id="KW-0521">NADP</keyword>
<reference evidence="8 9" key="1">
    <citation type="submission" date="2014-02" db="EMBL/GenBank/DDBJ databases">
        <title>The genome sequence of the entomopathogenic fungus Metarhizium robertsii ARSEF 2575.</title>
        <authorList>
            <person name="Giuliano Garisto Donzelli B."/>
            <person name="Roe B.A."/>
            <person name="Macmil S.L."/>
            <person name="Krasnoff S.B."/>
            <person name="Gibson D.M."/>
        </authorList>
    </citation>
    <scope>NUCLEOTIDE SEQUENCE [LARGE SCALE GENOMIC DNA]</scope>
    <source>
        <strain evidence="8 9">ARSEF 2575</strain>
    </source>
</reference>
<evidence type="ECO:0000313" key="8">
    <source>
        <dbReference type="EMBL" id="EXU95663.1"/>
    </source>
</evidence>
<dbReference type="HOGENOM" id="CLU_010194_1_0_1"/>
<comment type="similarity">
    <text evidence="1">Belongs to the short-chain dehydrogenases/reductases (SDR) family.</text>
</comment>